<keyword evidence="9" id="KW-0378">Hydrolase</keyword>
<keyword evidence="10" id="KW-0732">Signal</keyword>
<dbReference type="OrthoDB" id="547031at2759"/>
<dbReference type="GO" id="GO:0004252">
    <property type="term" value="F:serine-type endopeptidase activity"/>
    <property type="evidence" value="ECO:0007669"/>
    <property type="project" value="InterPro"/>
</dbReference>
<comment type="subcellular location">
    <subcellularLocation>
        <location evidence="2">Secreted</location>
    </subcellularLocation>
</comment>
<evidence type="ECO:0000256" key="10">
    <source>
        <dbReference type="SAM" id="SignalP"/>
    </source>
</evidence>
<keyword evidence="9" id="KW-0645">Protease</keyword>
<dbReference type="FunFam" id="2.40.10.10:FF:000038">
    <property type="entry name" value="Serine protease"/>
    <property type="match status" value="1"/>
</dbReference>
<accession>A0A226E5N4</accession>
<dbReference type="GO" id="GO:0005576">
    <property type="term" value="C:extracellular region"/>
    <property type="evidence" value="ECO:0007669"/>
    <property type="project" value="UniProtKB-SubCell"/>
</dbReference>
<dbReference type="InterPro" id="IPR009003">
    <property type="entry name" value="Peptidase_S1_PA"/>
</dbReference>
<evidence type="ECO:0000256" key="7">
    <source>
        <dbReference type="ARBA" id="ARBA00068096"/>
    </source>
</evidence>
<dbReference type="OMA" id="HISHASI"/>
<gene>
    <name evidence="12" type="ORF">Fcan01_13853</name>
</gene>
<protein>
    <recommendedName>
        <fullName evidence="4">Acrosin</fullName>
        <ecNumber evidence="3">3.4.21.10</ecNumber>
    </recommendedName>
    <alternativeName>
        <fullName evidence="7">Phenoloxidase-activating factor 2</fullName>
    </alternativeName>
    <alternativeName>
        <fullName evidence="8">Prophenoloxidase-activating factor II</fullName>
    </alternativeName>
</protein>
<dbReference type="PROSITE" id="PS00135">
    <property type="entry name" value="TRYPSIN_SER"/>
    <property type="match status" value="1"/>
</dbReference>
<dbReference type="Proteomes" id="UP000198287">
    <property type="component" value="Unassembled WGS sequence"/>
</dbReference>
<evidence type="ECO:0000313" key="12">
    <source>
        <dbReference type="EMBL" id="OXA52267.1"/>
    </source>
</evidence>
<organism evidence="12 13">
    <name type="scientific">Folsomia candida</name>
    <name type="common">Springtail</name>
    <dbReference type="NCBI Taxonomy" id="158441"/>
    <lineage>
        <taxon>Eukaryota</taxon>
        <taxon>Metazoa</taxon>
        <taxon>Ecdysozoa</taxon>
        <taxon>Arthropoda</taxon>
        <taxon>Hexapoda</taxon>
        <taxon>Collembola</taxon>
        <taxon>Entomobryomorpha</taxon>
        <taxon>Isotomoidea</taxon>
        <taxon>Isotomidae</taxon>
        <taxon>Proisotominae</taxon>
        <taxon>Folsomia</taxon>
    </lineage>
</organism>
<name>A0A226E5N4_FOLCA</name>
<dbReference type="InterPro" id="IPR043504">
    <property type="entry name" value="Peptidase_S1_PA_chymotrypsin"/>
</dbReference>
<dbReference type="EC" id="3.4.21.10" evidence="3"/>
<evidence type="ECO:0000313" key="13">
    <source>
        <dbReference type="Proteomes" id="UP000198287"/>
    </source>
</evidence>
<proteinExistence type="predicted"/>
<dbReference type="Gene3D" id="2.40.10.10">
    <property type="entry name" value="Trypsin-like serine proteases"/>
    <property type="match status" value="1"/>
</dbReference>
<keyword evidence="9" id="KW-0720">Serine protease</keyword>
<keyword evidence="6" id="KW-1015">Disulfide bond</keyword>
<comment type="caution">
    <text evidence="12">The sequence shown here is derived from an EMBL/GenBank/DDBJ whole genome shotgun (WGS) entry which is preliminary data.</text>
</comment>
<keyword evidence="13" id="KW-1185">Reference proteome</keyword>
<dbReference type="InterPro" id="IPR018114">
    <property type="entry name" value="TRYPSIN_HIS"/>
</dbReference>
<dbReference type="PRINTS" id="PR00722">
    <property type="entry name" value="CHYMOTRYPSIN"/>
</dbReference>
<dbReference type="Pfam" id="PF00089">
    <property type="entry name" value="Trypsin"/>
    <property type="match status" value="1"/>
</dbReference>
<dbReference type="CDD" id="cd00190">
    <property type="entry name" value="Tryp_SPc"/>
    <property type="match status" value="1"/>
</dbReference>
<evidence type="ECO:0000256" key="8">
    <source>
        <dbReference type="ARBA" id="ARBA00076468"/>
    </source>
</evidence>
<dbReference type="STRING" id="158441.A0A226E5N4"/>
<dbReference type="PANTHER" id="PTHR24252">
    <property type="entry name" value="ACROSIN-RELATED"/>
    <property type="match status" value="1"/>
</dbReference>
<reference evidence="12 13" key="1">
    <citation type="submission" date="2015-12" db="EMBL/GenBank/DDBJ databases">
        <title>The genome of Folsomia candida.</title>
        <authorList>
            <person name="Faddeeva A."/>
            <person name="Derks M.F."/>
            <person name="Anvar Y."/>
            <person name="Smit S."/>
            <person name="Van Straalen N."/>
            <person name="Roelofs D."/>
        </authorList>
    </citation>
    <scope>NUCLEOTIDE SEQUENCE [LARGE SCALE GENOMIC DNA]</scope>
    <source>
        <strain evidence="12 13">VU population</strain>
        <tissue evidence="12">Whole body</tissue>
    </source>
</reference>
<dbReference type="AlphaFoldDB" id="A0A226E5N4"/>
<comment type="catalytic activity">
    <reaction evidence="1">
        <text>Preferential cleavage: Arg-|-Xaa, Lys-|-Xaa.</text>
        <dbReference type="EC" id="3.4.21.10"/>
    </reaction>
</comment>
<evidence type="ECO:0000256" key="2">
    <source>
        <dbReference type="ARBA" id="ARBA00004613"/>
    </source>
</evidence>
<evidence type="ECO:0000256" key="9">
    <source>
        <dbReference type="RuleBase" id="RU363034"/>
    </source>
</evidence>
<dbReference type="InterPro" id="IPR033116">
    <property type="entry name" value="TRYPSIN_SER"/>
</dbReference>
<dbReference type="InterPro" id="IPR001254">
    <property type="entry name" value="Trypsin_dom"/>
</dbReference>
<evidence type="ECO:0000256" key="1">
    <source>
        <dbReference type="ARBA" id="ARBA00001656"/>
    </source>
</evidence>
<keyword evidence="5" id="KW-0964">Secreted</keyword>
<evidence type="ECO:0000259" key="11">
    <source>
        <dbReference type="PROSITE" id="PS50240"/>
    </source>
</evidence>
<dbReference type="EMBL" id="LNIX01000007">
    <property type="protein sequence ID" value="OXA52267.1"/>
    <property type="molecule type" value="Genomic_DNA"/>
</dbReference>
<evidence type="ECO:0000256" key="6">
    <source>
        <dbReference type="ARBA" id="ARBA00023157"/>
    </source>
</evidence>
<dbReference type="GO" id="GO:0006508">
    <property type="term" value="P:proteolysis"/>
    <property type="evidence" value="ECO:0007669"/>
    <property type="project" value="UniProtKB-KW"/>
</dbReference>
<evidence type="ECO:0000256" key="5">
    <source>
        <dbReference type="ARBA" id="ARBA00022525"/>
    </source>
</evidence>
<sequence length="418" mass="46375">MRLLDHIFLVVLPIVLLPTHISHASITETTPFADYGDTTLTPHTECTTASGDVGKCTTFSECYPLASLSQDNFETSLEQEILETSRSELCSNSTICCKMGNFLSDGILSDDDEEINVNQSSPFYESGSIFPKDCGRSSLVNWRWGGASKGFLWSNKGQKITGGRTALQGQFPWMVAIFGKNGKITCGATLITRDFVLTASHCLSTYSSSDLKQLKLHIGDYNIMSLKDGPHEVRRIAQVILHKRFNTQTYHNDVALIRMDKPVTFSDRIQPICLPRADTNIQQVEGKAIIVAGWGRDRQWGYDSAILRMVEMPVWKLEECRRIYDLFAPNRIMSSMNICAGDGRKNKDACIGDSGGPMMAEQGNTTPSTRHSNSPLVQLGIVSWGKGCGSFPGVYTNLATYVPWIEKHIRANANLRKI</sequence>
<dbReference type="InterPro" id="IPR001314">
    <property type="entry name" value="Peptidase_S1A"/>
</dbReference>
<feature type="domain" description="Peptidase S1" evidence="11">
    <location>
        <begin position="160"/>
        <end position="410"/>
    </location>
</feature>
<evidence type="ECO:0000256" key="4">
    <source>
        <dbReference type="ARBA" id="ARBA00017161"/>
    </source>
</evidence>
<feature type="chain" id="PRO_5013144247" description="Acrosin" evidence="10">
    <location>
        <begin position="25"/>
        <end position="418"/>
    </location>
</feature>
<dbReference type="PANTHER" id="PTHR24252:SF8">
    <property type="entry name" value="ACROSIN"/>
    <property type="match status" value="1"/>
</dbReference>
<dbReference type="SUPFAM" id="SSF50494">
    <property type="entry name" value="Trypsin-like serine proteases"/>
    <property type="match status" value="1"/>
</dbReference>
<dbReference type="SMART" id="SM00020">
    <property type="entry name" value="Tryp_SPc"/>
    <property type="match status" value="1"/>
</dbReference>
<feature type="signal peptide" evidence="10">
    <location>
        <begin position="1"/>
        <end position="24"/>
    </location>
</feature>
<dbReference type="PROSITE" id="PS00134">
    <property type="entry name" value="TRYPSIN_HIS"/>
    <property type="match status" value="1"/>
</dbReference>
<evidence type="ECO:0000256" key="3">
    <source>
        <dbReference type="ARBA" id="ARBA00012050"/>
    </source>
</evidence>
<dbReference type="PROSITE" id="PS50240">
    <property type="entry name" value="TRYPSIN_DOM"/>
    <property type="match status" value="1"/>
</dbReference>